<feature type="transmembrane region" description="Helical" evidence="1">
    <location>
        <begin position="141"/>
        <end position="163"/>
    </location>
</feature>
<sequence length="325" mass="36949">MIVPYYWSQSKVKKVVNGQQFTVMRFGWSDESEEAAKQLADSRLAEAIQTLESEGDVRRIDRKVSYNGSEGVPIREEVIEKIDDIVISRNAYGALCLNTPDVLFADIDFDQEAAFSTIVISGILVLLMSILTAVITGYVWIFILGLFLSLLFASPLATLFFNLKLKLTGGVEKSRLQAIEKASAAYPTLHMRVYRTPNGFRVLIMNDTFSPTSEETVQLLKSLNSDSVYIQMCKNQKCFRARISPKPWRIGVERLKPRPGIWPIKPEKLAERERWVRSYEHRSRNIASCHFVMSLGSDDVHQKAERVQQIHDEKCLAMKTDLPLA</sequence>
<dbReference type="Proteomes" id="UP001239782">
    <property type="component" value="Chromosome"/>
</dbReference>
<gene>
    <name evidence="2" type="ORF">Q9312_08525</name>
</gene>
<accession>A0AA51X996</accession>
<name>A0AA51X996_9GAMM</name>
<reference evidence="2 3" key="1">
    <citation type="submission" date="2023-08" db="EMBL/GenBank/DDBJ databases">
        <title>Pleionea litopenaei sp. nov., isolated from stomach of juvenile Litopenaeus vannamei.</title>
        <authorList>
            <person name="Rho A.M."/>
            <person name="Hwang C.Y."/>
        </authorList>
    </citation>
    <scope>NUCLEOTIDE SEQUENCE [LARGE SCALE GENOMIC DNA]</scope>
    <source>
        <strain evidence="2 3">HL-JVS1</strain>
    </source>
</reference>
<protein>
    <submittedName>
        <fullName evidence="2">Uncharacterized protein</fullName>
    </submittedName>
</protein>
<proteinExistence type="predicted"/>
<dbReference type="EMBL" id="CP133548">
    <property type="protein sequence ID" value="WMS88945.1"/>
    <property type="molecule type" value="Genomic_DNA"/>
</dbReference>
<feature type="transmembrane region" description="Helical" evidence="1">
    <location>
        <begin position="113"/>
        <end position="135"/>
    </location>
</feature>
<dbReference type="KEGG" id="plei:Q9312_08525"/>
<evidence type="ECO:0000313" key="2">
    <source>
        <dbReference type="EMBL" id="WMS88945.1"/>
    </source>
</evidence>
<evidence type="ECO:0000313" key="3">
    <source>
        <dbReference type="Proteomes" id="UP001239782"/>
    </source>
</evidence>
<keyword evidence="3" id="KW-1185">Reference proteome</keyword>
<organism evidence="2 3">
    <name type="scientific">Pleionea litopenaei</name>
    <dbReference type="NCBI Taxonomy" id="3070815"/>
    <lineage>
        <taxon>Bacteria</taxon>
        <taxon>Pseudomonadati</taxon>
        <taxon>Pseudomonadota</taxon>
        <taxon>Gammaproteobacteria</taxon>
        <taxon>Oceanospirillales</taxon>
        <taxon>Pleioneaceae</taxon>
        <taxon>Pleionea</taxon>
    </lineage>
</organism>
<dbReference type="RefSeq" id="WP_309204164.1">
    <property type="nucleotide sequence ID" value="NZ_CP133548.1"/>
</dbReference>
<evidence type="ECO:0000256" key="1">
    <source>
        <dbReference type="SAM" id="Phobius"/>
    </source>
</evidence>
<dbReference type="AlphaFoldDB" id="A0AA51X996"/>
<keyword evidence="1" id="KW-0812">Transmembrane</keyword>
<keyword evidence="1" id="KW-1133">Transmembrane helix</keyword>
<keyword evidence="1" id="KW-0472">Membrane</keyword>